<keyword evidence="7 8" id="KW-0472">Membrane</keyword>
<feature type="transmembrane region" description="Helical" evidence="8">
    <location>
        <begin position="353"/>
        <end position="370"/>
    </location>
</feature>
<feature type="transmembrane region" description="Helical" evidence="8">
    <location>
        <begin position="411"/>
        <end position="429"/>
    </location>
</feature>
<proteinExistence type="predicted"/>
<evidence type="ECO:0000256" key="2">
    <source>
        <dbReference type="ARBA" id="ARBA00022475"/>
    </source>
</evidence>
<keyword evidence="10" id="KW-1185">Reference proteome</keyword>
<name>A0ABR7CW95_9BACT</name>
<feature type="transmembrane region" description="Helical" evidence="8">
    <location>
        <begin position="238"/>
        <end position="256"/>
    </location>
</feature>
<reference evidence="9 10" key="1">
    <citation type="submission" date="2020-08" db="EMBL/GenBank/DDBJ databases">
        <title>Genome public.</title>
        <authorList>
            <person name="Liu C."/>
            <person name="Sun Q."/>
        </authorList>
    </citation>
    <scope>NUCLEOTIDE SEQUENCE [LARGE SCALE GENOMIC DNA]</scope>
    <source>
        <strain evidence="9 10">NSJ-56</strain>
    </source>
</reference>
<evidence type="ECO:0000256" key="6">
    <source>
        <dbReference type="ARBA" id="ARBA00022989"/>
    </source>
</evidence>
<dbReference type="InterPro" id="IPR050297">
    <property type="entry name" value="LipidA_mod_glycosyltrf_83"/>
</dbReference>
<sequence>MNIFKNIQPRTLIYYCLGIITCVFVFNYIQIFDFKPDLNGDNVYYYALGKALASGQGYTNIMFLEESPHSHFPPGYPLFTALILLFFKSYTALKIANGVLFGLSILLLFFLTKRISGNMLLALLTCLLCCMQQAMLRYSTIVMSEMLFTFLTMGVLYLFSLLDTDRLFSKDRPRRQILYFAGIIIGLNYIYFVRTMGTSIIIAAILYMLLLCGQKAVGWLKSKRENSDMRIIHLNKRALTSNLLILCIIIATFAGAKTAWDFRNKSIGVTQSDYLKDFKKKPKGQTMETFSDWTERVQNNLVSYIGKWIPTAVISDEPAFDQKVTRTDLIKGTCIVTLMILGLIALPHMKLLLFLYIGITMAVLMVWPEQYAGHRYFIGIIPLFIFLFLNGCVEGLRLLVKKMPETTFTRLIPTGGMVIVSLFLFPHYAKALKPQQNFATYKVWNEKIADAAFVEYIYAINWCKKNLPEDARIACRKPELFYLFSGGRKSTSFPQYATPEDLLNTFKEKNLSHVIIDRWFRHGYVTVYPMVQKYPTHFKPLIQIGQNTKKQLPTLIFQFFPQAEL</sequence>
<dbReference type="PANTHER" id="PTHR33908">
    <property type="entry name" value="MANNOSYLTRANSFERASE YKCB-RELATED"/>
    <property type="match status" value="1"/>
</dbReference>
<evidence type="ECO:0000256" key="4">
    <source>
        <dbReference type="ARBA" id="ARBA00022679"/>
    </source>
</evidence>
<protein>
    <recommendedName>
        <fullName evidence="11">Glycosyltransferase RgtA/B/C/D-like domain-containing protein</fullName>
    </recommendedName>
</protein>
<feature type="transmembrane region" description="Helical" evidence="8">
    <location>
        <begin position="176"/>
        <end position="193"/>
    </location>
</feature>
<keyword evidence="2" id="KW-1003">Cell membrane</keyword>
<dbReference type="RefSeq" id="WP_186974739.1">
    <property type="nucleotide sequence ID" value="NZ_JACOOH010000001.1"/>
</dbReference>
<feature type="transmembrane region" description="Helical" evidence="8">
    <location>
        <begin position="199"/>
        <end position="217"/>
    </location>
</feature>
<accession>A0ABR7CW95</accession>
<dbReference type="Proteomes" id="UP000646484">
    <property type="component" value="Unassembled WGS sequence"/>
</dbReference>
<comment type="caution">
    <text evidence="9">The sequence shown here is derived from an EMBL/GenBank/DDBJ whole genome shotgun (WGS) entry which is preliminary data.</text>
</comment>
<feature type="transmembrane region" description="Helical" evidence="8">
    <location>
        <begin position="119"/>
        <end position="140"/>
    </location>
</feature>
<evidence type="ECO:0008006" key="11">
    <source>
        <dbReference type="Google" id="ProtNLM"/>
    </source>
</evidence>
<feature type="transmembrane region" description="Helical" evidence="8">
    <location>
        <begin position="329"/>
        <end position="346"/>
    </location>
</feature>
<keyword evidence="6 8" id="KW-1133">Transmembrane helix</keyword>
<keyword evidence="3" id="KW-0328">Glycosyltransferase</keyword>
<feature type="transmembrane region" description="Helical" evidence="8">
    <location>
        <begin position="146"/>
        <end position="164"/>
    </location>
</feature>
<dbReference type="PANTHER" id="PTHR33908:SF11">
    <property type="entry name" value="MEMBRANE PROTEIN"/>
    <property type="match status" value="1"/>
</dbReference>
<evidence type="ECO:0000313" key="10">
    <source>
        <dbReference type="Proteomes" id="UP000646484"/>
    </source>
</evidence>
<evidence type="ECO:0000256" key="1">
    <source>
        <dbReference type="ARBA" id="ARBA00004651"/>
    </source>
</evidence>
<comment type="subcellular location">
    <subcellularLocation>
        <location evidence="1">Cell membrane</location>
        <topology evidence="1">Multi-pass membrane protein</topology>
    </subcellularLocation>
</comment>
<evidence type="ECO:0000313" key="9">
    <source>
        <dbReference type="EMBL" id="MBC5619864.1"/>
    </source>
</evidence>
<feature type="transmembrane region" description="Helical" evidence="8">
    <location>
        <begin position="95"/>
        <end position="112"/>
    </location>
</feature>
<gene>
    <name evidence="9" type="ORF">H8S64_02005</name>
</gene>
<feature type="transmembrane region" description="Helical" evidence="8">
    <location>
        <begin position="376"/>
        <end position="399"/>
    </location>
</feature>
<evidence type="ECO:0000256" key="3">
    <source>
        <dbReference type="ARBA" id="ARBA00022676"/>
    </source>
</evidence>
<feature type="transmembrane region" description="Helical" evidence="8">
    <location>
        <begin position="12"/>
        <end position="31"/>
    </location>
</feature>
<dbReference type="EMBL" id="JACOOH010000001">
    <property type="protein sequence ID" value="MBC5619864.1"/>
    <property type="molecule type" value="Genomic_DNA"/>
</dbReference>
<keyword evidence="4" id="KW-0808">Transferase</keyword>
<evidence type="ECO:0000256" key="7">
    <source>
        <dbReference type="ARBA" id="ARBA00023136"/>
    </source>
</evidence>
<keyword evidence="5 8" id="KW-0812">Transmembrane</keyword>
<organism evidence="9 10">
    <name type="scientific">Butyricimonas hominis</name>
    <dbReference type="NCBI Taxonomy" id="2763032"/>
    <lineage>
        <taxon>Bacteria</taxon>
        <taxon>Pseudomonadati</taxon>
        <taxon>Bacteroidota</taxon>
        <taxon>Bacteroidia</taxon>
        <taxon>Bacteroidales</taxon>
        <taxon>Odoribacteraceae</taxon>
        <taxon>Butyricimonas</taxon>
    </lineage>
</organism>
<evidence type="ECO:0000256" key="5">
    <source>
        <dbReference type="ARBA" id="ARBA00022692"/>
    </source>
</evidence>
<evidence type="ECO:0000256" key="8">
    <source>
        <dbReference type="SAM" id="Phobius"/>
    </source>
</evidence>